<feature type="compositionally biased region" description="Pro residues" evidence="2">
    <location>
        <begin position="131"/>
        <end position="145"/>
    </location>
</feature>
<evidence type="ECO:0000259" key="3">
    <source>
        <dbReference type="PROSITE" id="PS50158"/>
    </source>
</evidence>
<evidence type="ECO:0000313" key="5">
    <source>
        <dbReference type="Proteomes" id="UP001162162"/>
    </source>
</evidence>
<dbReference type="Proteomes" id="UP001162162">
    <property type="component" value="Unassembled WGS sequence"/>
</dbReference>
<dbReference type="PROSITE" id="PS50158">
    <property type="entry name" value="ZF_CCHC"/>
    <property type="match status" value="1"/>
</dbReference>
<evidence type="ECO:0000313" key="4">
    <source>
        <dbReference type="EMBL" id="KAJ8939252.1"/>
    </source>
</evidence>
<dbReference type="GO" id="GO:0003676">
    <property type="term" value="F:nucleic acid binding"/>
    <property type="evidence" value="ECO:0007669"/>
    <property type="project" value="InterPro"/>
</dbReference>
<proteinExistence type="predicted"/>
<accession>A0AAV8XKX7</accession>
<dbReference type="InterPro" id="IPR001878">
    <property type="entry name" value="Znf_CCHC"/>
</dbReference>
<dbReference type="AlphaFoldDB" id="A0AAV8XKX7"/>
<organism evidence="4 5">
    <name type="scientific">Aromia moschata</name>
    <dbReference type="NCBI Taxonomy" id="1265417"/>
    <lineage>
        <taxon>Eukaryota</taxon>
        <taxon>Metazoa</taxon>
        <taxon>Ecdysozoa</taxon>
        <taxon>Arthropoda</taxon>
        <taxon>Hexapoda</taxon>
        <taxon>Insecta</taxon>
        <taxon>Pterygota</taxon>
        <taxon>Neoptera</taxon>
        <taxon>Endopterygota</taxon>
        <taxon>Coleoptera</taxon>
        <taxon>Polyphaga</taxon>
        <taxon>Cucujiformia</taxon>
        <taxon>Chrysomeloidea</taxon>
        <taxon>Cerambycidae</taxon>
        <taxon>Cerambycinae</taxon>
        <taxon>Callichromatini</taxon>
        <taxon>Aromia</taxon>
    </lineage>
</organism>
<feature type="compositionally biased region" description="Low complexity" evidence="2">
    <location>
        <begin position="95"/>
        <end position="106"/>
    </location>
</feature>
<protein>
    <recommendedName>
        <fullName evidence="3">CCHC-type domain-containing protein</fullName>
    </recommendedName>
</protein>
<feature type="domain" description="CCHC-type" evidence="3">
    <location>
        <begin position="214"/>
        <end position="227"/>
    </location>
</feature>
<sequence length="255" mass="28154">MANRNITDRHCIFYKTFTIFLEFLDHLIVSPPLIRVALQLSSIVEEKQHLLWPHQGPVNPDAKPNGIRFPHFVGRKPFLVEQMHALNLDGENSLHHSNSSSNSSPNETPPGTPHGPGRGDAKPARLNGMPPFGPPASPPPPPPPAFGSGSVPYSYPQQFAALPPNRSMFHYNQAYRPAFTQYPNYPTDNFPTYSLPYIPLIYSSPYAARTPPGCYNCGAPGHAGSDCTGQNIEEITQKKAYQLEYAAPLPDAEKR</sequence>
<evidence type="ECO:0000256" key="2">
    <source>
        <dbReference type="SAM" id="MobiDB-lite"/>
    </source>
</evidence>
<dbReference type="Pfam" id="PF00098">
    <property type="entry name" value="zf-CCHC"/>
    <property type="match status" value="1"/>
</dbReference>
<evidence type="ECO:0000256" key="1">
    <source>
        <dbReference type="PROSITE-ProRule" id="PRU00047"/>
    </source>
</evidence>
<feature type="region of interest" description="Disordered" evidence="2">
    <location>
        <begin position="91"/>
        <end position="150"/>
    </location>
</feature>
<keyword evidence="1" id="KW-0863">Zinc-finger</keyword>
<name>A0AAV8XKX7_9CUCU</name>
<dbReference type="GO" id="GO:0008270">
    <property type="term" value="F:zinc ion binding"/>
    <property type="evidence" value="ECO:0007669"/>
    <property type="project" value="UniProtKB-KW"/>
</dbReference>
<keyword evidence="1" id="KW-0479">Metal-binding</keyword>
<dbReference type="EMBL" id="JAPWTK010000499">
    <property type="protein sequence ID" value="KAJ8939252.1"/>
    <property type="molecule type" value="Genomic_DNA"/>
</dbReference>
<keyword evidence="5" id="KW-1185">Reference proteome</keyword>
<reference evidence="4" key="1">
    <citation type="journal article" date="2023" name="Insect Mol. Biol.">
        <title>Genome sequencing provides insights into the evolution of gene families encoding plant cell wall-degrading enzymes in longhorned beetles.</title>
        <authorList>
            <person name="Shin N.R."/>
            <person name="Okamura Y."/>
            <person name="Kirsch R."/>
            <person name="Pauchet Y."/>
        </authorList>
    </citation>
    <scope>NUCLEOTIDE SEQUENCE</scope>
    <source>
        <strain evidence="4">AMC_N1</strain>
    </source>
</reference>
<comment type="caution">
    <text evidence="4">The sequence shown here is derived from an EMBL/GenBank/DDBJ whole genome shotgun (WGS) entry which is preliminary data.</text>
</comment>
<gene>
    <name evidence="4" type="ORF">NQ318_015210</name>
</gene>
<keyword evidence="1" id="KW-0862">Zinc</keyword>